<sequence>MMQLSKPHITTLNHPDFGDMVAVTNGSNNIHYSRYLMSINTHPCDDHETRIYKSTIAFLVEENKWLKKQVKKLTGIYD</sequence>
<dbReference type="EMBL" id="CP081864">
    <property type="protein sequence ID" value="QZN96356.1"/>
    <property type="molecule type" value="Genomic_DNA"/>
</dbReference>
<keyword evidence="2" id="KW-1185">Reference proteome</keyword>
<proteinExistence type="predicted"/>
<protein>
    <submittedName>
        <fullName evidence="1">Uncharacterized protein</fullName>
    </submittedName>
</protein>
<gene>
    <name evidence="1" type="ORF">K6K13_02475</name>
</gene>
<dbReference type="RefSeq" id="WP_222159408.1">
    <property type="nucleotide sequence ID" value="NZ_CP081864.1"/>
</dbReference>
<name>A0ABX9ANI2_9ENTR</name>
<accession>A0ABX9ANI2</accession>
<dbReference type="Proteomes" id="UP000825886">
    <property type="component" value="Chromosome"/>
</dbReference>
<evidence type="ECO:0000313" key="2">
    <source>
        <dbReference type="Proteomes" id="UP000825886"/>
    </source>
</evidence>
<evidence type="ECO:0000313" key="1">
    <source>
        <dbReference type="EMBL" id="QZN96356.1"/>
    </source>
</evidence>
<reference evidence="1 2" key="1">
    <citation type="submission" date="2021-08" db="EMBL/GenBank/DDBJ databases">
        <title>Culture and genomic analysis of Symbiopectobacterium purcellii sp. nov. gen. nov., isolated from the leafhopper Empoasca decipiens.</title>
        <authorList>
            <person name="Nadal-Jimenez P."/>
            <person name="Siozios S."/>
            <person name="Halliday N."/>
            <person name="Camara M."/>
            <person name="Hurst G.D.D."/>
        </authorList>
    </citation>
    <scope>NUCLEOTIDE SEQUENCE [LARGE SCALE GENOMIC DNA]</scope>
    <source>
        <strain evidence="1 2">SyEd1</strain>
    </source>
</reference>
<organism evidence="1 2">
    <name type="scientific">Symbiopectobacterium purcellii</name>
    <dbReference type="NCBI Taxonomy" id="2871826"/>
    <lineage>
        <taxon>Bacteria</taxon>
        <taxon>Pseudomonadati</taxon>
        <taxon>Pseudomonadota</taxon>
        <taxon>Gammaproteobacteria</taxon>
        <taxon>Enterobacterales</taxon>
        <taxon>Enterobacteriaceae</taxon>
    </lineage>
</organism>